<dbReference type="InterPro" id="IPR005829">
    <property type="entry name" value="Sugar_transporter_CS"/>
</dbReference>
<dbReference type="GeneID" id="16025359"/>
<evidence type="ECO:0000256" key="4">
    <source>
        <dbReference type="ARBA" id="ARBA00023136"/>
    </source>
</evidence>
<proteinExistence type="predicted"/>
<dbReference type="SUPFAM" id="SSF103473">
    <property type="entry name" value="MFS general substrate transporter"/>
    <property type="match status" value="1"/>
</dbReference>
<evidence type="ECO:0000313" key="8">
    <source>
        <dbReference type="Proteomes" id="UP000014660"/>
    </source>
</evidence>
<organism evidence="7 8">
    <name type="scientific">Ferroplasma acidarmanus Fer1</name>
    <dbReference type="NCBI Taxonomy" id="333146"/>
    <lineage>
        <taxon>Archaea</taxon>
        <taxon>Methanobacteriati</taxon>
        <taxon>Thermoplasmatota</taxon>
        <taxon>Thermoplasmata</taxon>
        <taxon>Thermoplasmatales</taxon>
        <taxon>Ferroplasmaceae</taxon>
        <taxon>Ferroplasma</taxon>
    </lineage>
</organism>
<dbReference type="PANTHER" id="PTHR23508">
    <property type="entry name" value="CARBOXYLIC ACID TRANSPORTER PROTEIN HOMOLOG"/>
    <property type="match status" value="1"/>
</dbReference>
<evidence type="ECO:0000256" key="1">
    <source>
        <dbReference type="ARBA" id="ARBA00004141"/>
    </source>
</evidence>
<feature type="transmembrane region" description="Helical" evidence="5">
    <location>
        <begin position="318"/>
        <end position="337"/>
    </location>
</feature>
<evidence type="ECO:0000313" key="7">
    <source>
        <dbReference type="EMBL" id="AGO61163.1"/>
    </source>
</evidence>
<dbReference type="Gene3D" id="1.20.1250.20">
    <property type="entry name" value="MFS general substrate transporter like domains"/>
    <property type="match status" value="1"/>
</dbReference>
<dbReference type="PROSITE" id="PS00217">
    <property type="entry name" value="SUGAR_TRANSPORT_2"/>
    <property type="match status" value="1"/>
</dbReference>
<evidence type="ECO:0000256" key="5">
    <source>
        <dbReference type="SAM" id="Phobius"/>
    </source>
</evidence>
<keyword evidence="8" id="KW-1185">Reference proteome</keyword>
<sequence>MNSYKTISDAPSSPFLRKITVLSSMGVMMDGYTLTVFSYALLYLINVMSLKSYEISIMGISSIGGVLIGSFISGYIADIYGRRFIYIYDLFLVSIFIFLTGLATNYINFSILELIVGIGIGADYPVSSSIQAEFSPTKSRGKFMFFNIFSFSIGSLIFLGFAVPLVLFTGVNAWRYMYMIGAVFPILVLYSRKKIPESPYWVQHKYGKVAGEEAKDKFEASTGYSIENLPEISPGKTRLRDVFKGKYAAYIIFISIAWFSYDIVSYGIWTYSPLIFSTEITSYYADLYVVFTGMAESIPVVIGFLIAIYYVDRIGRRFLLIIGFLGSFAVLILFFFVNQYMVVGLLMTFSAFGFVHFFHNVGPSPITYTYPVEIFPTRIRGTAMGFATSVSRIGSIVAVFSFPIIDALYGLKAIIIFFAIFEFIGLALTLKYAPETKGKALT</sequence>
<dbReference type="InterPro" id="IPR020846">
    <property type="entry name" value="MFS_dom"/>
</dbReference>
<dbReference type="PROSITE" id="PS50850">
    <property type="entry name" value="MFS"/>
    <property type="match status" value="1"/>
</dbReference>
<feature type="transmembrane region" description="Helical" evidence="5">
    <location>
        <begin position="57"/>
        <end position="77"/>
    </location>
</feature>
<dbReference type="InterPro" id="IPR036259">
    <property type="entry name" value="MFS_trans_sf"/>
</dbReference>
<feature type="transmembrane region" description="Helical" evidence="5">
    <location>
        <begin position="288"/>
        <end position="311"/>
    </location>
</feature>
<dbReference type="AlphaFoldDB" id="S0APG6"/>
<feature type="transmembrane region" description="Helical" evidence="5">
    <location>
        <begin position="343"/>
        <end position="362"/>
    </location>
</feature>
<keyword evidence="4 5" id="KW-0472">Membrane</keyword>
<feature type="transmembrane region" description="Helical" evidence="5">
    <location>
        <begin position="21"/>
        <end position="45"/>
    </location>
</feature>
<dbReference type="Pfam" id="PF00083">
    <property type="entry name" value="Sugar_tr"/>
    <property type="match status" value="1"/>
</dbReference>
<feature type="transmembrane region" description="Helical" evidence="5">
    <location>
        <begin position="411"/>
        <end position="430"/>
    </location>
</feature>
<dbReference type="RefSeq" id="WP_009887214.1">
    <property type="nucleotide sequence ID" value="NC_021592.1"/>
</dbReference>
<name>S0APG6_FERAC</name>
<dbReference type="GO" id="GO:0005886">
    <property type="term" value="C:plasma membrane"/>
    <property type="evidence" value="ECO:0007669"/>
    <property type="project" value="TreeGrafter"/>
</dbReference>
<feature type="transmembrane region" description="Helical" evidence="5">
    <location>
        <begin position="173"/>
        <end position="190"/>
    </location>
</feature>
<feature type="transmembrane region" description="Helical" evidence="5">
    <location>
        <begin position="146"/>
        <end position="167"/>
    </location>
</feature>
<protein>
    <recommendedName>
        <fullName evidence="6">Major facilitator superfamily (MFS) profile domain-containing protein</fullName>
    </recommendedName>
</protein>
<feature type="domain" description="Major facilitator superfamily (MFS) profile" evidence="6">
    <location>
        <begin position="19"/>
        <end position="437"/>
    </location>
</feature>
<feature type="transmembrane region" description="Helical" evidence="5">
    <location>
        <begin position="247"/>
        <end position="268"/>
    </location>
</feature>
<gene>
    <name evidence="7" type="ORF">FACI_IFERC00001G1183</name>
</gene>
<dbReference type="CDD" id="cd17316">
    <property type="entry name" value="MFS_SV2_like"/>
    <property type="match status" value="1"/>
</dbReference>
<dbReference type="PROSITE" id="PS00216">
    <property type="entry name" value="SUGAR_TRANSPORT_1"/>
    <property type="match status" value="1"/>
</dbReference>
<comment type="subcellular location">
    <subcellularLocation>
        <location evidence="1">Membrane</location>
        <topology evidence="1">Multi-pass membrane protein</topology>
    </subcellularLocation>
</comment>
<evidence type="ECO:0000256" key="3">
    <source>
        <dbReference type="ARBA" id="ARBA00022989"/>
    </source>
</evidence>
<dbReference type="PANTHER" id="PTHR23508:SF10">
    <property type="entry name" value="CARBOXYLIC ACID TRANSPORTER PROTEIN HOMOLOG"/>
    <property type="match status" value="1"/>
</dbReference>
<feature type="transmembrane region" description="Helical" evidence="5">
    <location>
        <begin position="84"/>
        <end position="103"/>
    </location>
</feature>
<dbReference type="GO" id="GO:0046943">
    <property type="term" value="F:carboxylic acid transmembrane transporter activity"/>
    <property type="evidence" value="ECO:0007669"/>
    <property type="project" value="TreeGrafter"/>
</dbReference>
<reference evidence="7 8" key="1">
    <citation type="journal article" date="2007" name="Proc. Natl. Acad. Sci. U.S.A.">
        <title>Genome dynamics in a natural archaeal population.</title>
        <authorList>
            <person name="Allen E.E."/>
            <person name="Tyson G.W."/>
            <person name="Whitaker R.J."/>
            <person name="Detter J.C."/>
            <person name="Richardson P.M."/>
            <person name="Banfield J.F."/>
        </authorList>
    </citation>
    <scope>NUCLEOTIDE SEQUENCE [LARGE SCALE GENOMIC DNA]</scope>
    <source>
        <strain evidence="8">fer1</strain>
    </source>
</reference>
<feature type="transmembrane region" description="Helical" evidence="5">
    <location>
        <begin position="383"/>
        <end position="405"/>
    </location>
</feature>
<dbReference type="EMBL" id="CP004145">
    <property type="protein sequence ID" value="AGO61163.1"/>
    <property type="molecule type" value="Genomic_DNA"/>
</dbReference>
<dbReference type="Proteomes" id="UP000014660">
    <property type="component" value="Chromosome"/>
</dbReference>
<dbReference type="KEGG" id="fac:FACI_IFERC01G1183"/>
<dbReference type="InterPro" id="IPR005828">
    <property type="entry name" value="MFS_sugar_transport-like"/>
</dbReference>
<keyword evidence="3 5" id="KW-1133">Transmembrane helix</keyword>
<keyword evidence="2 5" id="KW-0812">Transmembrane</keyword>
<evidence type="ECO:0000256" key="2">
    <source>
        <dbReference type="ARBA" id="ARBA00022692"/>
    </source>
</evidence>
<accession>S0APG6</accession>
<evidence type="ECO:0000259" key="6">
    <source>
        <dbReference type="PROSITE" id="PS50850"/>
    </source>
</evidence>
<dbReference type="HOGENOM" id="CLU_001265_46_6_2"/>